<comment type="caution">
    <text evidence="1">The sequence shown here is derived from an EMBL/GenBank/DDBJ whole genome shotgun (WGS) entry which is preliminary data.</text>
</comment>
<accession>A0ACB9PTB9</accession>
<dbReference type="EMBL" id="CM039428">
    <property type="protein sequence ID" value="KAI4351972.1"/>
    <property type="molecule type" value="Genomic_DNA"/>
</dbReference>
<keyword evidence="2" id="KW-1185">Reference proteome</keyword>
<reference evidence="1 2" key="1">
    <citation type="journal article" date="2022" name="DNA Res.">
        <title>Chromosomal-level genome assembly of the orchid tree Bauhinia variegata (Leguminosae; Cercidoideae) supports the allotetraploid origin hypothesis of Bauhinia.</title>
        <authorList>
            <person name="Zhong Y."/>
            <person name="Chen Y."/>
            <person name="Zheng D."/>
            <person name="Pang J."/>
            <person name="Liu Y."/>
            <person name="Luo S."/>
            <person name="Meng S."/>
            <person name="Qian L."/>
            <person name="Wei D."/>
            <person name="Dai S."/>
            <person name="Zhou R."/>
        </authorList>
    </citation>
    <scope>NUCLEOTIDE SEQUENCE [LARGE SCALE GENOMIC DNA]</scope>
    <source>
        <strain evidence="1">BV-YZ2020</strain>
    </source>
</reference>
<protein>
    <submittedName>
        <fullName evidence="1">Uncharacterized protein</fullName>
    </submittedName>
</protein>
<sequence>MSPSRPGLLVCSRLVSLEARERELEEHINAIEADIADLKLAWDEVEHTKIKNFDNGRMIKVQADDLRNKLPRMKAKQELARTTQANIESEWSKLVQQFIGLFV</sequence>
<name>A0ACB9PTB9_BAUVA</name>
<evidence type="ECO:0000313" key="2">
    <source>
        <dbReference type="Proteomes" id="UP000828941"/>
    </source>
</evidence>
<evidence type="ECO:0000313" key="1">
    <source>
        <dbReference type="EMBL" id="KAI4351972.1"/>
    </source>
</evidence>
<organism evidence="1 2">
    <name type="scientific">Bauhinia variegata</name>
    <name type="common">Purple orchid tree</name>
    <name type="synonym">Phanera variegata</name>
    <dbReference type="NCBI Taxonomy" id="167791"/>
    <lineage>
        <taxon>Eukaryota</taxon>
        <taxon>Viridiplantae</taxon>
        <taxon>Streptophyta</taxon>
        <taxon>Embryophyta</taxon>
        <taxon>Tracheophyta</taxon>
        <taxon>Spermatophyta</taxon>
        <taxon>Magnoliopsida</taxon>
        <taxon>eudicotyledons</taxon>
        <taxon>Gunneridae</taxon>
        <taxon>Pentapetalae</taxon>
        <taxon>rosids</taxon>
        <taxon>fabids</taxon>
        <taxon>Fabales</taxon>
        <taxon>Fabaceae</taxon>
        <taxon>Cercidoideae</taxon>
        <taxon>Cercideae</taxon>
        <taxon>Bauhiniinae</taxon>
        <taxon>Bauhinia</taxon>
    </lineage>
</organism>
<proteinExistence type="predicted"/>
<dbReference type="Proteomes" id="UP000828941">
    <property type="component" value="Chromosome 3"/>
</dbReference>
<gene>
    <name evidence="1" type="ORF">L6164_006270</name>
</gene>